<name>M1ZQ65_CLOBO</name>
<dbReference type="PANTHER" id="PTHR32089:SF112">
    <property type="entry name" value="LYSOZYME-LIKE PROTEIN-RELATED"/>
    <property type="match status" value="1"/>
</dbReference>
<keyword evidence="2" id="KW-0812">Transmembrane</keyword>
<evidence type="ECO:0000313" key="4">
    <source>
        <dbReference type="EMBL" id="EKN41502.1"/>
    </source>
</evidence>
<protein>
    <submittedName>
        <fullName evidence="4">Putative methyl-accepting chemotaxis protein</fullName>
    </submittedName>
</protein>
<feature type="transmembrane region" description="Helical" evidence="2">
    <location>
        <begin position="20"/>
        <end position="42"/>
    </location>
</feature>
<dbReference type="SUPFAM" id="SSF158472">
    <property type="entry name" value="HAMP domain-like"/>
    <property type="match status" value="1"/>
</dbReference>
<feature type="coiled-coil region" evidence="1">
    <location>
        <begin position="41"/>
        <end position="68"/>
    </location>
</feature>
<feature type="domain" description="HAMP" evidence="3">
    <location>
        <begin position="48"/>
        <end position="96"/>
    </location>
</feature>
<proteinExistence type="predicted"/>
<dbReference type="PANTHER" id="PTHR32089">
    <property type="entry name" value="METHYL-ACCEPTING CHEMOTAXIS PROTEIN MCPB"/>
    <property type="match status" value="1"/>
</dbReference>
<dbReference type="GO" id="GO:0007165">
    <property type="term" value="P:signal transduction"/>
    <property type="evidence" value="ECO:0007669"/>
    <property type="project" value="InterPro"/>
</dbReference>
<comment type="caution">
    <text evidence="4">The sequence shown here is derived from an EMBL/GenBank/DDBJ whole genome shotgun (WGS) entry which is preliminary data.</text>
</comment>
<keyword evidence="2" id="KW-1133">Transmembrane helix</keyword>
<evidence type="ECO:0000256" key="1">
    <source>
        <dbReference type="SAM" id="Coils"/>
    </source>
</evidence>
<evidence type="ECO:0000313" key="5">
    <source>
        <dbReference type="Proteomes" id="UP000011944"/>
    </source>
</evidence>
<keyword evidence="2" id="KW-0472">Membrane</keyword>
<dbReference type="InterPro" id="IPR003660">
    <property type="entry name" value="HAMP_dom"/>
</dbReference>
<dbReference type="Proteomes" id="UP000011944">
    <property type="component" value="Unassembled WGS sequence"/>
</dbReference>
<dbReference type="Gene3D" id="6.10.340.10">
    <property type="match status" value="1"/>
</dbReference>
<gene>
    <name evidence="4" type="ORF">CFSAN001627_12848</name>
</gene>
<dbReference type="AlphaFoldDB" id="M1ZQ65"/>
<dbReference type="GO" id="GO:0016020">
    <property type="term" value="C:membrane"/>
    <property type="evidence" value="ECO:0007669"/>
    <property type="project" value="InterPro"/>
</dbReference>
<evidence type="ECO:0000256" key="2">
    <source>
        <dbReference type="SAM" id="Phobius"/>
    </source>
</evidence>
<accession>M1ZQ65</accession>
<keyword evidence="1" id="KW-0175">Coiled coil</keyword>
<dbReference type="EMBL" id="AMXI01000745">
    <property type="protein sequence ID" value="EKN41502.1"/>
    <property type="molecule type" value="Genomic_DNA"/>
</dbReference>
<evidence type="ECO:0000259" key="3">
    <source>
        <dbReference type="PROSITE" id="PS50885"/>
    </source>
</evidence>
<dbReference type="SMART" id="SM00304">
    <property type="entry name" value="HAMP"/>
    <property type="match status" value="1"/>
</dbReference>
<reference evidence="4 5" key="2">
    <citation type="submission" date="2013-03" db="EMBL/GenBank/DDBJ databases">
        <title>Diversity in Clostridium botulinum.</title>
        <authorList>
            <person name="Timme R.E."/>
            <person name="Allard M."/>
            <person name="Luo Y."/>
            <person name="Strain E."/>
            <person name="Gonzalez-Escalona N."/>
            <person name="Brown E."/>
        </authorList>
    </citation>
    <scope>NUCLEOTIDE SEQUENCE [LARGE SCALE GENOMIC DNA]</scope>
    <source>
        <strain evidence="4 5">CFSAN001627</strain>
    </source>
</reference>
<organism evidence="4 5">
    <name type="scientific">Clostridium botulinum CFSAN001627</name>
    <dbReference type="NCBI Taxonomy" id="1232189"/>
    <lineage>
        <taxon>Bacteria</taxon>
        <taxon>Bacillati</taxon>
        <taxon>Bacillota</taxon>
        <taxon>Clostridia</taxon>
        <taxon>Eubacteriales</taxon>
        <taxon>Clostridiaceae</taxon>
        <taxon>Clostridium</taxon>
    </lineage>
</organism>
<dbReference type="Pfam" id="PF00672">
    <property type="entry name" value="HAMP"/>
    <property type="match status" value="1"/>
</dbReference>
<sequence length="127" mass="14517">MNSRNESEVQAERKKSNILFNITIGLIIILIGLIIFTFIVLVKKISNLAEISDKLKELSNNEGDLTSRIQSNSKDEVGEIASSFNNLLESLQNLIIQIINTTLDIKKQSDEFIRISRCKYFRNSRQN</sequence>
<dbReference type="CDD" id="cd06225">
    <property type="entry name" value="HAMP"/>
    <property type="match status" value="1"/>
</dbReference>
<reference evidence="4 5" key="1">
    <citation type="submission" date="2012-10" db="EMBL/GenBank/DDBJ databases">
        <authorList>
            <person name="Strain E.A."/>
            <person name="Brown E."/>
            <person name="Allard M.W."/>
            <person name="Gonzalez-Escalona N."/>
            <person name="Timme R."/>
        </authorList>
    </citation>
    <scope>NUCLEOTIDE SEQUENCE [LARGE SCALE GENOMIC DNA]</scope>
    <source>
        <strain evidence="4 5">CFSAN001627</strain>
    </source>
</reference>
<dbReference type="PROSITE" id="PS50885">
    <property type="entry name" value="HAMP"/>
    <property type="match status" value="1"/>
</dbReference>